<feature type="domain" description="SET" evidence="6">
    <location>
        <begin position="3"/>
        <end position="118"/>
    </location>
</feature>
<dbReference type="EMBL" id="CP130613">
    <property type="protein sequence ID" value="WKW15660.1"/>
    <property type="molecule type" value="Genomic_DNA"/>
</dbReference>
<keyword evidence="3" id="KW-0489">Methyltransferase</keyword>
<dbReference type="SMART" id="SM00317">
    <property type="entry name" value="SET"/>
    <property type="match status" value="1"/>
</dbReference>
<evidence type="ECO:0000256" key="3">
    <source>
        <dbReference type="ARBA" id="ARBA00022603"/>
    </source>
</evidence>
<name>A0AA49JW83_9BACT</name>
<evidence type="ECO:0000256" key="5">
    <source>
        <dbReference type="ARBA" id="ARBA00022691"/>
    </source>
</evidence>
<comment type="subcellular location">
    <subcellularLocation>
        <location evidence="1">Chromosome</location>
    </subcellularLocation>
</comment>
<dbReference type="Gene3D" id="2.170.270.10">
    <property type="entry name" value="SET domain"/>
    <property type="match status" value="1"/>
</dbReference>
<dbReference type="RefSeq" id="WP_367885630.1">
    <property type="nucleotide sequence ID" value="NZ_CP130612.1"/>
</dbReference>
<accession>A0AA49JW83</accession>
<feature type="domain" description="Post-SET" evidence="7">
    <location>
        <begin position="131"/>
        <end position="147"/>
    </location>
</feature>
<dbReference type="AlphaFoldDB" id="A0AA49JW83"/>
<evidence type="ECO:0000256" key="1">
    <source>
        <dbReference type="ARBA" id="ARBA00004286"/>
    </source>
</evidence>
<dbReference type="PROSITE" id="PS50868">
    <property type="entry name" value="POST_SET"/>
    <property type="match status" value="1"/>
</dbReference>
<dbReference type="Proteomes" id="UP001229955">
    <property type="component" value="Chromosome"/>
</dbReference>
<dbReference type="KEGG" id="pspc:Strain318_002061"/>
<dbReference type="InterPro" id="IPR003616">
    <property type="entry name" value="Post-SET_dom"/>
</dbReference>
<evidence type="ECO:0000313" key="9">
    <source>
        <dbReference type="EMBL" id="WKW15660.1"/>
    </source>
</evidence>
<dbReference type="PROSITE" id="PS50280">
    <property type="entry name" value="SET"/>
    <property type="match status" value="1"/>
</dbReference>
<keyword evidence="4" id="KW-0808">Transferase</keyword>
<gene>
    <name evidence="8" type="ORF">Strain138_002062</name>
    <name evidence="9" type="ORF">Strain318_002061</name>
</gene>
<dbReference type="InterPro" id="IPR001214">
    <property type="entry name" value="SET_dom"/>
</dbReference>
<dbReference type="GO" id="GO:0005694">
    <property type="term" value="C:chromosome"/>
    <property type="evidence" value="ECO:0007669"/>
    <property type="project" value="UniProtKB-SubCell"/>
</dbReference>
<sequence>MPRPWVVRNSPRHGKGVYATAVIKAGTKIIEYTGELISEAEGERRYPTAPDGHEEPEHTYLLTLDEHRVIDANVGGNAARFINHSCEPNCEPIAYGDHMWIVAVRDIKPGEELAYDYAIELDEPHTPSRKKRFPCRCGARRCRGSILKPKYQPLHPLVRAAIRRYGPEAEARRAAGARR</sequence>
<evidence type="ECO:0000259" key="6">
    <source>
        <dbReference type="PROSITE" id="PS50280"/>
    </source>
</evidence>
<dbReference type="InterPro" id="IPR050777">
    <property type="entry name" value="SET2_Histone-Lys_MeTrsfase"/>
</dbReference>
<dbReference type="InterPro" id="IPR046341">
    <property type="entry name" value="SET_dom_sf"/>
</dbReference>
<dbReference type="PANTHER" id="PTHR22884">
    <property type="entry name" value="SET DOMAIN PROTEINS"/>
    <property type="match status" value="1"/>
</dbReference>
<keyword evidence="2" id="KW-0158">Chromosome</keyword>
<dbReference type="SUPFAM" id="SSF82199">
    <property type="entry name" value="SET domain"/>
    <property type="match status" value="1"/>
</dbReference>
<organism evidence="8">
    <name type="scientific">Pseudogemmatithrix spongiicola</name>
    <dbReference type="NCBI Taxonomy" id="3062599"/>
    <lineage>
        <taxon>Bacteria</taxon>
        <taxon>Pseudomonadati</taxon>
        <taxon>Gemmatimonadota</taxon>
        <taxon>Gemmatimonadia</taxon>
        <taxon>Gemmatimonadales</taxon>
        <taxon>Gemmatimonadaceae</taxon>
        <taxon>Pseudogemmatithrix</taxon>
    </lineage>
</organism>
<dbReference type="GO" id="GO:0032259">
    <property type="term" value="P:methylation"/>
    <property type="evidence" value="ECO:0007669"/>
    <property type="project" value="UniProtKB-KW"/>
</dbReference>
<reference evidence="8" key="1">
    <citation type="submission" date="2023-07" db="EMBL/GenBank/DDBJ databases">
        <authorList>
            <person name="Haufschild T."/>
            <person name="Kallscheuer N."/>
            <person name="Hammer J."/>
            <person name="Kohn T."/>
            <person name="Kabuu M."/>
            <person name="Jogler M."/>
            <person name="Wohfarth N."/>
            <person name="Heuer A."/>
            <person name="Rohde M."/>
            <person name="van Teeseling M.C.F."/>
            <person name="Jogler C."/>
        </authorList>
    </citation>
    <scope>NUCLEOTIDE SEQUENCE</scope>
    <source>
        <strain evidence="8">Strain 138</strain>
        <strain evidence="9">Strain 318</strain>
    </source>
</reference>
<keyword evidence="5" id="KW-0949">S-adenosyl-L-methionine</keyword>
<protein>
    <submittedName>
        <fullName evidence="8">SET domain-containing protein-lysine N-methyltransferase</fullName>
    </submittedName>
</protein>
<dbReference type="Pfam" id="PF00856">
    <property type="entry name" value="SET"/>
    <property type="match status" value="1"/>
</dbReference>
<dbReference type="EMBL" id="CP130612">
    <property type="protein sequence ID" value="WKW12753.1"/>
    <property type="molecule type" value="Genomic_DNA"/>
</dbReference>
<evidence type="ECO:0000259" key="7">
    <source>
        <dbReference type="PROSITE" id="PS50868"/>
    </source>
</evidence>
<accession>A0AA49Q910</accession>
<evidence type="ECO:0000256" key="2">
    <source>
        <dbReference type="ARBA" id="ARBA00022454"/>
    </source>
</evidence>
<dbReference type="GO" id="GO:0008168">
    <property type="term" value="F:methyltransferase activity"/>
    <property type="evidence" value="ECO:0007669"/>
    <property type="project" value="UniProtKB-KW"/>
</dbReference>
<evidence type="ECO:0000313" key="8">
    <source>
        <dbReference type="EMBL" id="WKW12753.1"/>
    </source>
</evidence>
<evidence type="ECO:0000313" key="10">
    <source>
        <dbReference type="Proteomes" id="UP001229955"/>
    </source>
</evidence>
<keyword evidence="10" id="KW-1185">Reference proteome</keyword>
<proteinExistence type="predicted"/>
<evidence type="ECO:0000256" key="4">
    <source>
        <dbReference type="ARBA" id="ARBA00022679"/>
    </source>
</evidence>